<dbReference type="Proteomes" id="UP000075883">
    <property type="component" value="Unassembled WGS sequence"/>
</dbReference>
<name>A0A182MSC1_9DIPT</name>
<keyword evidence="1" id="KW-0812">Transmembrane</keyword>
<sequence>MDYSEIPTDGWRKSASISAISSIVNGAVIIIVIITRGNVDGVIDFKTRHKLTGYVPGGRIPHGKPWTVDRVPTGLSVFQLSLARVHVRASFSPRHFAHIIDSRIPC</sequence>
<reference evidence="2" key="2">
    <citation type="submission" date="2020-05" db="UniProtKB">
        <authorList>
            <consortium name="EnsemblMetazoa"/>
        </authorList>
    </citation>
    <scope>IDENTIFICATION</scope>
    <source>
        <strain evidence="2">A-37</strain>
    </source>
</reference>
<reference evidence="3" key="1">
    <citation type="submission" date="2013-09" db="EMBL/GenBank/DDBJ databases">
        <title>The Genome Sequence of Anopheles culicifacies species A.</title>
        <authorList>
            <consortium name="The Broad Institute Genomics Platform"/>
            <person name="Neafsey D.E."/>
            <person name="Besansky N."/>
            <person name="Howell P."/>
            <person name="Walton C."/>
            <person name="Young S.K."/>
            <person name="Zeng Q."/>
            <person name="Gargeya S."/>
            <person name="Fitzgerald M."/>
            <person name="Haas B."/>
            <person name="Abouelleil A."/>
            <person name="Allen A.W."/>
            <person name="Alvarado L."/>
            <person name="Arachchi H.M."/>
            <person name="Berlin A.M."/>
            <person name="Chapman S.B."/>
            <person name="Gainer-Dewar J."/>
            <person name="Goldberg J."/>
            <person name="Griggs A."/>
            <person name="Gujja S."/>
            <person name="Hansen M."/>
            <person name="Howarth C."/>
            <person name="Imamovic A."/>
            <person name="Ireland A."/>
            <person name="Larimer J."/>
            <person name="McCowan C."/>
            <person name="Murphy C."/>
            <person name="Pearson M."/>
            <person name="Poon T.W."/>
            <person name="Priest M."/>
            <person name="Roberts A."/>
            <person name="Saif S."/>
            <person name="Shea T."/>
            <person name="Sisk P."/>
            <person name="Sykes S."/>
            <person name="Wortman J."/>
            <person name="Nusbaum C."/>
            <person name="Birren B."/>
        </authorList>
    </citation>
    <scope>NUCLEOTIDE SEQUENCE [LARGE SCALE GENOMIC DNA]</scope>
    <source>
        <strain evidence="3">A-37</strain>
    </source>
</reference>
<keyword evidence="3" id="KW-1185">Reference proteome</keyword>
<evidence type="ECO:0000256" key="1">
    <source>
        <dbReference type="SAM" id="Phobius"/>
    </source>
</evidence>
<protein>
    <submittedName>
        <fullName evidence="2">Uncharacterized protein</fullName>
    </submittedName>
</protein>
<keyword evidence="1" id="KW-0472">Membrane</keyword>
<proteinExistence type="predicted"/>
<evidence type="ECO:0000313" key="3">
    <source>
        <dbReference type="Proteomes" id="UP000075883"/>
    </source>
</evidence>
<dbReference type="EMBL" id="AXCM01004095">
    <property type="status" value="NOT_ANNOTATED_CDS"/>
    <property type="molecule type" value="Genomic_DNA"/>
</dbReference>
<evidence type="ECO:0000313" key="2">
    <source>
        <dbReference type="EnsemblMetazoa" id="ACUA025077-PA"/>
    </source>
</evidence>
<accession>A0A182MSC1</accession>
<keyword evidence="1" id="KW-1133">Transmembrane helix</keyword>
<organism evidence="2 3">
    <name type="scientific">Anopheles culicifacies</name>
    <dbReference type="NCBI Taxonomy" id="139723"/>
    <lineage>
        <taxon>Eukaryota</taxon>
        <taxon>Metazoa</taxon>
        <taxon>Ecdysozoa</taxon>
        <taxon>Arthropoda</taxon>
        <taxon>Hexapoda</taxon>
        <taxon>Insecta</taxon>
        <taxon>Pterygota</taxon>
        <taxon>Neoptera</taxon>
        <taxon>Endopterygota</taxon>
        <taxon>Diptera</taxon>
        <taxon>Nematocera</taxon>
        <taxon>Culicoidea</taxon>
        <taxon>Culicidae</taxon>
        <taxon>Anophelinae</taxon>
        <taxon>Anopheles</taxon>
        <taxon>culicifacies species complex</taxon>
    </lineage>
</organism>
<dbReference type="EnsemblMetazoa" id="ACUA025077-RA">
    <property type="protein sequence ID" value="ACUA025077-PA"/>
    <property type="gene ID" value="ACUA025077"/>
</dbReference>
<dbReference type="AlphaFoldDB" id="A0A182MSC1"/>
<dbReference type="VEuPathDB" id="VectorBase:ACUA025077"/>
<feature type="transmembrane region" description="Helical" evidence="1">
    <location>
        <begin position="15"/>
        <end position="34"/>
    </location>
</feature>